<dbReference type="Pfam" id="PF01549">
    <property type="entry name" value="ShK"/>
    <property type="match status" value="1"/>
</dbReference>
<dbReference type="PROSITE" id="PS51670">
    <property type="entry name" value="SHKT"/>
    <property type="match status" value="1"/>
</dbReference>
<proteinExistence type="inferred from homology"/>
<dbReference type="GO" id="GO:0004181">
    <property type="term" value="F:metallocarboxypeptidase activity"/>
    <property type="evidence" value="ECO:0007669"/>
    <property type="project" value="InterPro"/>
</dbReference>
<accession>A0A914BVE7</accession>
<dbReference type="FunFam" id="3.40.630.10:FF:000084">
    <property type="entry name" value="Carboxypeptidase B2"/>
    <property type="match status" value="1"/>
</dbReference>
<dbReference type="PANTHER" id="PTHR11705:SF51">
    <property type="entry name" value="CARBOXYPEPTIDASE SURO-1-RELATED"/>
    <property type="match status" value="1"/>
</dbReference>
<feature type="domain" description="Peptidase M14" evidence="14">
    <location>
        <begin position="1"/>
        <end position="163"/>
    </location>
</feature>
<keyword evidence="6" id="KW-0732">Signal</keyword>
<reference evidence="16" key="1">
    <citation type="submission" date="2022-11" db="UniProtKB">
        <authorList>
            <consortium name="WormBaseParasite"/>
        </authorList>
    </citation>
    <scope>IDENTIFICATION</scope>
</reference>
<feature type="compositionally biased region" description="Low complexity" evidence="12">
    <location>
        <begin position="272"/>
        <end position="336"/>
    </location>
</feature>
<evidence type="ECO:0000259" key="13">
    <source>
        <dbReference type="PROSITE" id="PS51670"/>
    </source>
</evidence>
<feature type="compositionally biased region" description="Low complexity" evidence="12">
    <location>
        <begin position="343"/>
        <end position="376"/>
    </location>
</feature>
<keyword evidence="15" id="KW-1185">Reference proteome</keyword>
<keyword evidence="8" id="KW-0862">Zinc</keyword>
<evidence type="ECO:0000256" key="12">
    <source>
        <dbReference type="SAM" id="MobiDB-lite"/>
    </source>
</evidence>
<keyword evidence="5" id="KW-0479">Metal-binding</keyword>
<evidence type="ECO:0000259" key="14">
    <source>
        <dbReference type="PROSITE" id="PS52035"/>
    </source>
</evidence>
<dbReference type="Proteomes" id="UP000887540">
    <property type="component" value="Unplaced"/>
</dbReference>
<dbReference type="SMART" id="SM00254">
    <property type="entry name" value="ShKT"/>
    <property type="match status" value="1"/>
</dbReference>
<dbReference type="SUPFAM" id="SSF53187">
    <property type="entry name" value="Zn-dependent exopeptidases"/>
    <property type="match status" value="1"/>
</dbReference>
<name>A0A914BVE7_9BILA</name>
<dbReference type="GO" id="GO:0008270">
    <property type="term" value="F:zinc ion binding"/>
    <property type="evidence" value="ECO:0007669"/>
    <property type="project" value="InterPro"/>
</dbReference>
<dbReference type="WBParaSite" id="ACRNAN_Path_1095.g4179.t2">
    <property type="protein sequence ID" value="ACRNAN_Path_1095.g4179.t2"/>
    <property type="gene ID" value="ACRNAN_Path_1095.g4179"/>
</dbReference>
<dbReference type="GO" id="GO:0005615">
    <property type="term" value="C:extracellular space"/>
    <property type="evidence" value="ECO:0007669"/>
    <property type="project" value="TreeGrafter"/>
</dbReference>
<comment type="cofactor">
    <cofactor evidence="1">
        <name>Zn(2+)</name>
        <dbReference type="ChEBI" id="CHEBI:29105"/>
    </cofactor>
</comment>
<keyword evidence="9" id="KW-0482">Metalloprotease</keyword>
<protein>
    <submittedName>
        <fullName evidence="16">ShKT domain-containing protein</fullName>
    </submittedName>
</protein>
<evidence type="ECO:0000256" key="9">
    <source>
        <dbReference type="ARBA" id="ARBA00023049"/>
    </source>
</evidence>
<dbReference type="AlphaFoldDB" id="A0A914BVE7"/>
<evidence type="ECO:0000256" key="8">
    <source>
        <dbReference type="ARBA" id="ARBA00022833"/>
    </source>
</evidence>
<evidence type="ECO:0000256" key="10">
    <source>
        <dbReference type="PROSITE-ProRule" id="PRU01005"/>
    </source>
</evidence>
<evidence type="ECO:0000256" key="11">
    <source>
        <dbReference type="PROSITE-ProRule" id="PRU01379"/>
    </source>
</evidence>
<sequence>MLFAESGANHHPCSNEYVGESPFSEPESRAVNDFLTSQEMTHKLNAFITLHTYAQLWIHPFSHEVEYYPNDITRLLNVAEKAVSRLRDVYGTQYRVGTGADLLYPAAGGSDDWAKEKLGAKYVYLIELRPQLEQSNGFILKQEELIPTAIESFEGIKVVIEAVLEDNGIPISKLLKASNRHENMHPRVHAVPNYNEEQEEKFHDGRFGNFDSFQNIPPINFSPNQQDSSNNSVFITKVNLSVIPNLPATSTAAPSPNPTYTTPEQTNYYKQTASSTPSSSSQPSSSSTTTSHPSTSTVTITNPTTTISTTSSSTPSTTPSTTHSTTTSLSVSSSTTKQTLNPTVTTTSETTTSTQAPNSSSTSTIPSSTTASTVSEKDNTTIVAISTTTTSSMPSTPLYEVNMAMAITPIDIQMRWRSLNLISPHITSTLKTTATDPIAYREEMAIDTTKPAGVNSAPRFLTSIPVQADRENLWPSLRIRNTLPPVVQLPPLVVGGLKKAVSENPLRYVPTTACEDKKYSCTFWIKADRNVCVDQARFMKLNCPFSCNFCTRS</sequence>
<dbReference type="InterPro" id="IPR003582">
    <property type="entry name" value="ShKT_dom"/>
</dbReference>
<keyword evidence="3" id="KW-0121">Carboxypeptidase</keyword>
<dbReference type="Gene3D" id="3.40.630.10">
    <property type="entry name" value="Zn peptidases"/>
    <property type="match status" value="1"/>
</dbReference>
<feature type="domain" description="ShKT" evidence="13">
    <location>
        <begin position="514"/>
        <end position="550"/>
    </location>
</feature>
<evidence type="ECO:0000256" key="7">
    <source>
        <dbReference type="ARBA" id="ARBA00022801"/>
    </source>
</evidence>
<dbReference type="SMART" id="SM00631">
    <property type="entry name" value="Zn_pept"/>
    <property type="match status" value="1"/>
</dbReference>
<evidence type="ECO:0000256" key="5">
    <source>
        <dbReference type="ARBA" id="ARBA00022723"/>
    </source>
</evidence>
<organism evidence="15 16">
    <name type="scientific">Acrobeloides nanus</name>
    <dbReference type="NCBI Taxonomy" id="290746"/>
    <lineage>
        <taxon>Eukaryota</taxon>
        <taxon>Metazoa</taxon>
        <taxon>Ecdysozoa</taxon>
        <taxon>Nematoda</taxon>
        <taxon>Chromadorea</taxon>
        <taxon>Rhabditida</taxon>
        <taxon>Tylenchina</taxon>
        <taxon>Cephalobomorpha</taxon>
        <taxon>Cephaloboidea</taxon>
        <taxon>Cephalobidae</taxon>
        <taxon>Acrobeloides</taxon>
    </lineage>
</organism>
<evidence type="ECO:0000256" key="4">
    <source>
        <dbReference type="ARBA" id="ARBA00022670"/>
    </source>
</evidence>
<evidence type="ECO:0000313" key="15">
    <source>
        <dbReference type="Proteomes" id="UP000887540"/>
    </source>
</evidence>
<dbReference type="PANTHER" id="PTHR11705">
    <property type="entry name" value="PROTEASE FAMILY M14 CARBOXYPEPTIDASE A,B"/>
    <property type="match status" value="1"/>
</dbReference>
<evidence type="ECO:0000256" key="3">
    <source>
        <dbReference type="ARBA" id="ARBA00022645"/>
    </source>
</evidence>
<comment type="similarity">
    <text evidence="2 11">Belongs to the peptidase M14 family.</text>
</comment>
<dbReference type="InterPro" id="IPR000834">
    <property type="entry name" value="Peptidase_M14"/>
</dbReference>
<feature type="region of interest" description="Disordered" evidence="12">
    <location>
        <begin position="246"/>
        <end position="376"/>
    </location>
</feature>
<evidence type="ECO:0000256" key="1">
    <source>
        <dbReference type="ARBA" id="ARBA00001947"/>
    </source>
</evidence>
<dbReference type="PROSITE" id="PS52035">
    <property type="entry name" value="PEPTIDASE_M14"/>
    <property type="match status" value="1"/>
</dbReference>
<keyword evidence="4" id="KW-0645">Protease</keyword>
<feature type="active site" description="Proton donor/acceptor" evidence="11">
    <location>
        <position position="127"/>
    </location>
</feature>
<keyword evidence="7" id="KW-0378">Hydrolase</keyword>
<evidence type="ECO:0000256" key="6">
    <source>
        <dbReference type="ARBA" id="ARBA00022729"/>
    </source>
</evidence>
<evidence type="ECO:0000256" key="2">
    <source>
        <dbReference type="ARBA" id="ARBA00005988"/>
    </source>
</evidence>
<evidence type="ECO:0000313" key="16">
    <source>
        <dbReference type="WBParaSite" id="ACRNAN_Path_1095.g4179.t2"/>
    </source>
</evidence>
<dbReference type="GO" id="GO:0006508">
    <property type="term" value="P:proteolysis"/>
    <property type="evidence" value="ECO:0007669"/>
    <property type="project" value="UniProtKB-KW"/>
</dbReference>
<dbReference type="Pfam" id="PF00246">
    <property type="entry name" value="Peptidase_M14"/>
    <property type="match status" value="1"/>
</dbReference>
<feature type="compositionally biased region" description="Low complexity" evidence="12">
    <location>
        <begin position="246"/>
        <end position="263"/>
    </location>
</feature>
<comment type="caution">
    <text evidence="10">Lacks conserved residue(s) required for the propagation of feature annotation.</text>
</comment>